<reference evidence="8 9" key="1">
    <citation type="journal article" date="2019" name="Nat. Plants">
        <title>Genome sequencing of Musa balbisiana reveals subgenome evolution and function divergence in polyploid bananas.</title>
        <authorList>
            <person name="Yao X."/>
        </authorList>
    </citation>
    <scope>NUCLEOTIDE SEQUENCE [LARGE SCALE GENOMIC DNA]</scope>
    <source>
        <strain evidence="9">cv. DH-PKW</strain>
        <tissue evidence="8">Leaves</tissue>
    </source>
</reference>
<protein>
    <recommendedName>
        <fullName evidence="7">FLZ-type domain-containing protein</fullName>
    </recommendedName>
</protein>
<keyword evidence="4" id="KW-0479">Metal-binding</keyword>
<dbReference type="PANTHER" id="PTHR33059:SF2">
    <property type="entry name" value="OS09G0367900 PROTEIN"/>
    <property type="match status" value="1"/>
</dbReference>
<evidence type="ECO:0000259" key="7">
    <source>
        <dbReference type="PROSITE" id="PS51795"/>
    </source>
</evidence>
<sequence>MLLGKRQRPPMRRTTSMTEFAADVVLTDVEVMQQPFDQEKVSNALHHQRDQSRERQTASDWLETKNLGNPAAPSPRVGRCPRNSSELVVVDTAPFLWSCGLCKRRLGPGQDTFMYRGDAFCSFECRQQHITQDELQEKCSLTSMKDTSTATTGSEQAGDSEMVAAA</sequence>
<evidence type="ECO:0000256" key="1">
    <source>
        <dbReference type="ARBA" id="ARBA00004496"/>
    </source>
</evidence>
<feature type="compositionally biased region" description="Basic and acidic residues" evidence="6">
    <location>
        <begin position="47"/>
        <end position="57"/>
    </location>
</feature>
<dbReference type="GO" id="GO:0046872">
    <property type="term" value="F:metal ion binding"/>
    <property type="evidence" value="ECO:0007669"/>
    <property type="project" value="UniProtKB-KW"/>
</dbReference>
<dbReference type="PANTHER" id="PTHR33059">
    <property type="entry name" value="FCS-LIKE ZINC FINGER 5"/>
    <property type="match status" value="1"/>
</dbReference>
<evidence type="ECO:0000313" key="9">
    <source>
        <dbReference type="Proteomes" id="UP000317650"/>
    </source>
</evidence>
<proteinExistence type="inferred from homology"/>
<dbReference type="PROSITE" id="PS51795">
    <property type="entry name" value="ZF_FLZ"/>
    <property type="match status" value="1"/>
</dbReference>
<evidence type="ECO:0000256" key="6">
    <source>
        <dbReference type="SAM" id="MobiDB-lite"/>
    </source>
</evidence>
<feature type="region of interest" description="Disordered" evidence="6">
    <location>
        <begin position="143"/>
        <end position="166"/>
    </location>
</feature>
<keyword evidence="9" id="KW-1185">Reference proteome</keyword>
<comment type="similarity">
    <text evidence="2">Belongs to the FLZ family.</text>
</comment>
<feature type="compositionally biased region" description="Polar residues" evidence="6">
    <location>
        <begin position="143"/>
        <end position="157"/>
    </location>
</feature>
<keyword evidence="3" id="KW-0963">Cytoplasm</keyword>
<feature type="domain" description="FLZ-type" evidence="7">
    <location>
        <begin position="94"/>
        <end position="137"/>
    </location>
</feature>
<evidence type="ECO:0000313" key="8">
    <source>
        <dbReference type="EMBL" id="THU71468.1"/>
    </source>
</evidence>
<dbReference type="Pfam" id="PF04570">
    <property type="entry name" value="zf-FLZ"/>
    <property type="match status" value="1"/>
</dbReference>
<evidence type="ECO:0000256" key="4">
    <source>
        <dbReference type="ARBA" id="ARBA00022723"/>
    </source>
</evidence>
<name>A0A4S8K917_MUSBA</name>
<dbReference type="InterPro" id="IPR007650">
    <property type="entry name" value="Zf-FLZ_dom"/>
</dbReference>
<evidence type="ECO:0000256" key="2">
    <source>
        <dbReference type="ARBA" id="ARBA00009374"/>
    </source>
</evidence>
<evidence type="ECO:0000256" key="3">
    <source>
        <dbReference type="ARBA" id="ARBA00022490"/>
    </source>
</evidence>
<accession>A0A4S8K917</accession>
<dbReference type="EMBL" id="PYDT01000001">
    <property type="protein sequence ID" value="THU71468.1"/>
    <property type="molecule type" value="Genomic_DNA"/>
</dbReference>
<comment type="subcellular location">
    <subcellularLocation>
        <location evidence="1">Cytoplasm</location>
    </subcellularLocation>
</comment>
<comment type="caution">
    <text evidence="8">The sequence shown here is derived from an EMBL/GenBank/DDBJ whole genome shotgun (WGS) entry which is preliminary data.</text>
</comment>
<feature type="zinc finger region" description="FLZ-type" evidence="5">
    <location>
        <begin position="94"/>
        <end position="137"/>
    </location>
</feature>
<dbReference type="GO" id="GO:0005737">
    <property type="term" value="C:cytoplasm"/>
    <property type="evidence" value="ECO:0007669"/>
    <property type="project" value="UniProtKB-SubCell"/>
</dbReference>
<dbReference type="AlphaFoldDB" id="A0A4S8K917"/>
<organism evidence="8 9">
    <name type="scientific">Musa balbisiana</name>
    <name type="common">Banana</name>
    <dbReference type="NCBI Taxonomy" id="52838"/>
    <lineage>
        <taxon>Eukaryota</taxon>
        <taxon>Viridiplantae</taxon>
        <taxon>Streptophyta</taxon>
        <taxon>Embryophyta</taxon>
        <taxon>Tracheophyta</taxon>
        <taxon>Spermatophyta</taxon>
        <taxon>Magnoliopsida</taxon>
        <taxon>Liliopsida</taxon>
        <taxon>Zingiberales</taxon>
        <taxon>Musaceae</taxon>
        <taxon>Musa</taxon>
    </lineage>
</organism>
<gene>
    <name evidence="8" type="ORF">C4D60_Mb04t01750</name>
</gene>
<feature type="region of interest" description="Disordered" evidence="6">
    <location>
        <begin position="40"/>
        <end position="80"/>
    </location>
</feature>
<evidence type="ECO:0000256" key="5">
    <source>
        <dbReference type="PROSITE-ProRule" id="PRU01131"/>
    </source>
</evidence>
<dbReference type="Proteomes" id="UP000317650">
    <property type="component" value="Chromosome 4"/>
</dbReference>